<keyword evidence="1" id="KW-1133">Transmembrane helix</keyword>
<dbReference type="OrthoDB" id="9808870at2"/>
<feature type="transmembrane region" description="Helical" evidence="1">
    <location>
        <begin position="214"/>
        <end position="238"/>
    </location>
</feature>
<dbReference type="RefSeq" id="WP_121889680.1">
    <property type="nucleotide sequence ID" value="NZ_PENI01000007.1"/>
</dbReference>
<evidence type="ECO:0008006" key="4">
    <source>
        <dbReference type="Google" id="ProtNLM"/>
    </source>
</evidence>
<name>A0A3M0IB30_9ACTN</name>
<dbReference type="EMBL" id="PENI01000007">
    <property type="protein sequence ID" value="RMB85240.1"/>
    <property type="molecule type" value="Genomic_DNA"/>
</dbReference>
<accession>A0A3M0IB30</accession>
<dbReference type="Proteomes" id="UP000270471">
    <property type="component" value="Unassembled WGS sequence"/>
</dbReference>
<dbReference type="AlphaFoldDB" id="A0A3M0IB30"/>
<sequence>MDPAPPALRPAPASRPGRPRGALLAVLTALAALLGAGLLQAAPAAAHDATSTAYVEVDGSAARPEATLDLEYDLLMKSAWLYAEAYDAKGRAEQLRQLQRNADAVSEYVTGRFVITRDDTACPARTVGDADIRTRGERPYAVLTLAFTCPVGATGPVTVSSALFPDAESFVHSTKTIVHYDIDGRRGSQILTVTEPSVTAAATERQESHQIWEFFLLGTEHLLFGLDHILFLLSLLIGARSLREIALTATAFTAAHSITFLLAACGVVDVPAGLVEPLIAASIAVVAIAGLVLRDRTDNARWRLPTVFVFGLVHGLGFAGSLGIDERWSWELLLSLFSFNVGIEAVQLGIIVVVFPLLLLLRRSPVHRRVLPALSAPIVIVSLYWFWDRVAISA</sequence>
<keyword evidence="1" id="KW-0812">Transmembrane</keyword>
<dbReference type="Pfam" id="PF13795">
    <property type="entry name" value="HupE_UreJ_2"/>
    <property type="match status" value="1"/>
</dbReference>
<evidence type="ECO:0000313" key="2">
    <source>
        <dbReference type="EMBL" id="RMB85240.1"/>
    </source>
</evidence>
<reference evidence="2 3" key="1">
    <citation type="submission" date="2017-11" db="EMBL/GenBank/DDBJ databases">
        <title>Draft genome of actinobacteria isolated from guarana (Paullinia cupana (Mart.) Ducke.</title>
        <authorList>
            <person name="Siqueira K.A."/>
            <person name="Liotti R.G."/>
            <person name="Mendes T.A.O."/>
            <person name="Soares M.A."/>
        </authorList>
    </citation>
    <scope>NUCLEOTIDE SEQUENCE [LARGE SCALE GENOMIC DNA]</scope>
    <source>
        <strain evidence="2 3">193</strain>
    </source>
</reference>
<feature type="transmembrane region" description="Helical" evidence="1">
    <location>
        <begin position="370"/>
        <end position="387"/>
    </location>
</feature>
<feature type="transmembrane region" description="Helical" evidence="1">
    <location>
        <begin position="274"/>
        <end position="293"/>
    </location>
</feature>
<protein>
    <recommendedName>
        <fullName evidence="4">HupE / UreJ protein</fullName>
    </recommendedName>
</protein>
<feature type="transmembrane region" description="Helical" evidence="1">
    <location>
        <begin position="245"/>
        <end position="268"/>
    </location>
</feature>
<proteinExistence type="predicted"/>
<gene>
    <name evidence="2" type="ORF">CTZ28_13880</name>
</gene>
<comment type="caution">
    <text evidence="2">The sequence shown here is derived from an EMBL/GenBank/DDBJ whole genome shotgun (WGS) entry which is preliminary data.</text>
</comment>
<evidence type="ECO:0000256" key="1">
    <source>
        <dbReference type="SAM" id="Phobius"/>
    </source>
</evidence>
<keyword evidence="3" id="KW-1185">Reference proteome</keyword>
<feature type="transmembrane region" description="Helical" evidence="1">
    <location>
        <begin position="336"/>
        <end position="361"/>
    </location>
</feature>
<feature type="transmembrane region" description="Helical" evidence="1">
    <location>
        <begin position="305"/>
        <end position="324"/>
    </location>
</feature>
<keyword evidence="1" id="KW-0472">Membrane</keyword>
<dbReference type="InterPro" id="IPR032809">
    <property type="entry name" value="Put_HupE_UreJ"/>
</dbReference>
<evidence type="ECO:0000313" key="3">
    <source>
        <dbReference type="Proteomes" id="UP000270471"/>
    </source>
</evidence>
<organism evidence="2 3">
    <name type="scientific">Streptomyces shenzhenensis</name>
    <dbReference type="NCBI Taxonomy" id="943815"/>
    <lineage>
        <taxon>Bacteria</taxon>
        <taxon>Bacillati</taxon>
        <taxon>Actinomycetota</taxon>
        <taxon>Actinomycetes</taxon>
        <taxon>Kitasatosporales</taxon>
        <taxon>Streptomycetaceae</taxon>
        <taxon>Streptomyces</taxon>
    </lineage>
</organism>